<sequence>MTETVIKFENITMKYGKLVAVKNMSLEVKKGEVIGFIGPNGAGKTTVLKLLAKLLRPNFGKILVINKHKELQNINKNFKSLIDIGFLIDIPHFYNTTPYRLLKYIVNIRNYPKEKINQRIDYLLKKFNLFSWKYKKIKVFSKGMNQKLGFIIAIIHDPEIIVLDEPQTGLDPNARIQIRRFIKSLQQEGKTIFIASHMLYEIAEVCDKIAIINQGSIIGFDTIDNLENLLKNTEIVCKVLHPIPPEKVNSLIKNLIQRLEPYKDSDFDSEIFTEFIKYDPQEKSLIISYDGKEESSSHILSILINEFKAEFTITSFSKPKTSQLENIYTQMIQDIKR</sequence>
<gene>
    <name evidence="6" type="ORF">LCGC14_1188450</name>
</gene>
<keyword evidence="3" id="KW-0547">Nucleotide-binding</keyword>
<comment type="caution">
    <text evidence="6">The sequence shown here is derived from an EMBL/GenBank/DDBJ whole genome shotgun (WGS) entry which is preliminary data.</text>
</comment>
<name>A0A0F9P2W0_9ZZZZ</name>
<keyword evidence="2" id="KW-0813">Transport</keyword>
<dbReference type="Gene3D" id="3.40.50.300">
    <property type="entry name" value="P-loop containing nucleotide triphosphate hydrolases"/>
    <property type="match status" value="1"/>
</dbReference>
<dbReference type="Pfam" id="PF00005">
    <property type="entry name" value="ABC_tran"/>
    <property type="match status" value="1"/>
</dbReference>
<protein>
    <recommendedName>
        <fullName evidence="5">ABC transporter domain-containing protein</fullName>
    </recommendedName>
</protein>
<evidence type="ECO:0000256" key="3">
    <source>
        <dbReference type="ARBA" id="ARBA00022741"/>
    </source>
</evidence>
<feature type="domain" description="ABC transporter" evidence="5">
    <location>
        <begin position="6"/>
        <end position="239"/>
    </location>
</feature>
<reference evidence="6" key="1">
    <citation type="journal article" date="2015" name="Nature">
        <title>Complex archaea that bridge the gap between prokaryotes and eukaryotes.</title>
        <authorList>
            <person name="Spang A."/>
            <person name="Saw J.H."/>
            <person name="Jorgensen S.L."/>
            <person name="Zaremba-Niedzwiedzka K."/>
            <person name="Martijn J."/>
            <person name="Lind A.E."/>
            <person name="van Eijk R."/>
            <person name="Schleper C."/>
            <person name="Guy L."/>
            <person name="Ettema T.J."/>
        </authorList>
    </citation>
    <scope>NUCLEOTIDE SEQUENCE</scope>
</reference>
<dbReference type="SMART" id="SM00382">
    <property type="entry name" value="AAA"/>
    <property type="match status" value="1"/>
</dbReference>
<dbReference type="InterPro" id="IPR003593">
    <property type="entry name" value="AAA+_ATPase"/>
</dbReference>
<dbReference type="PANTHER" id="PTHR42711">
    <property type="entry name" value="ABC TRANSPORTER ATP-BINDING PROTEIN"/>
    <property type="match status" value="1"/>
</dbReference>
<accession>A0A0F9P2W0</accession>
<comment type="similarity">
    <text evidence="1">Belongs to the ABC transporter superfamily.</text>
</comment>
<dbReference type="AlphaFoldDB" id="A0A0F9P2W0"/>
<dbReference type="CDD" id="cd03230">
    <property type="entry name" value="ABC_DR_subfamily_A"/>
    <property type="match status" value="1"/>
</dbReference>
<evidence type="ECO:0000259" key="5">
    <source>
        <dbReference type="PROSITE" id="PS50893"/>
    </source>
</evidence>
<evidence type="ECO:0000256" key="4">
    <source>
        <dbReference type="ARBA" id="ARBA00022840"/>
    </source>
</evidence>
<evidence type="ECO:0000256" key="1">
    <source>
        <dbReference type="ARBA" id="ARBA00005417"/>
    </source>
</evidence>
<evidence type="ECO:0000313" key="6">
    <source>
        <dbReference type="EMBL" id="KKM95415.1"/>
    </source>
</evidence>
<dbReference type="InterPro" id="IPR050763">
    <property type="entry name" value="ABC_transporter_ATP-binding"/>
</dbReference>
<dbReference type="InterPro" id="IPR003439">
    <property type="entry name" value="ABC_transporter-like_ATP-bd"/>
</dbReference>
<dbReference type="SUPFAM" id="SSF52540">
    <property type="entry name" value="P-loop containing nucleoside triphosphate hydrolases"/>
    <property type="match status" value="1"/>
</dbReference>
<organism evidence="6">
    <name type="scientific">marine sediment metagenome</name>
    <dbReference type="NCBI Taxonomy" id="412755"/>
    <lineage>
        <taxon>unclassified sequences</taxon>
        <taxon>metagenomes</taxon>
        <taxon>ecological metagenomes</taxon>
    </lineage>
</organism>
<dbReference type="GO" id="GO:0005524">
    <property type="term" value="F:ATP binding"/>
    <property type="evidence" value="ECO:0007669"/>
    <property type="project" value="UniProtKB-KW"/>
</dbReference>
<dbReference type="PROSITE" id="PS50893">
    <property type="entry name" value="ABC_TRANSPORTER_2"/>
    <property type="match status" value="1"/>
</dbReference>
<evidence type="ECO:0000256" key="2">
    <source>
        <dbReference type="ARBA" id="ARBA00022448"/>
    </source>
</evidence>
<dbReference type="GO" id="GO:0016887">
    <property type="term" value="F:ATP hydrolysis activity"/>
    <property type="evidence" value="ECO:0007669"/>
    <property type="project" value="InterPro"/>
</dbReference>
<keyword evidence="4" id="KW-0067">ATP-binding</keyword>
<dbReference type="EMBL" id="LAZR01006010">
    <property type="protein sequence ID" value="KKM95415.1"/>
    <property type="molecule type" value="Genomic_DNA"/>
</dbReference>
<dbReference type="InterPro" id="IPR027417">
    <property type="entry name" value="P-loop_NTPase"/>
</dbReference>
<dbReference type="PANTHER" id="PTHR42711:SF5">
    <property type="entry name" value="ABC TRANSPORTER ATP-BINDING PROTEIN NATA"/>
    <property type="match status" value="1"/>
</dbReference>
<proteinExistence type="inferred from homology"/>